<dbReference type="AlphaFoldDB" id="A0A835QQ04"/>
<evidence type="ECO:0000313" key="6">
    <source>
        <dbReference type="Proteomes" id="UP000639772"/>
    </source>
</evidence>
<protein>
    <recommendedName>
        <fullName evidence="2">DUF7054 domain-containing protein</fullName>
    </recommendedName>
</protein>
<dbReference type="PANTHER" id="PTHR33270">
    <property type="entry name" value="BNAC05G50380D PROTEIN"/>
    <property type="match status" value="1"/>
</dbReference>
<reference evidence="5 6" key="1">
    <citation type="journal article" date="2020" name="Nat. Food">
        <title>A phased Vanilla planifolia genome enables genetic improvement of flavour and production.</title>
        <authorList>
            <person name="Hasing T."/>
            <person name="Tang H."/>
            <person name="Brym M."/>
            <person name="Khazi F."/>
            <person name="Huang T."/>
            <person name="Chambers A.H."/>
        </authorList>
    </citation>
    <scope>NUCLEOTIDE SEQUENCE [LARGE SCALE GENOMIC DNA]</scope>
    <source>
        <tissue evidence="3">Leaf</tissue>
    </source>
</reference>
<evidence type="ECO:0000313" key="3">
    <source>
        <dbReference type="EMBL" id="KAG0472817.1"/>
    </source>
</evidence>
<feature type="compositionally biased region" description="Basic and acidic residues" evidence="1">
    <location>
        <begin position="121"/>
        <end position="133"/>
    </location>
</feature>
<evidence type="ECO:0000259" key="2">
    <source>
        <dbReference type="Pfam" id="PF23156"/>
    </source>
</evidence>
<name>A0A835QQ04_VANPL</name>
<dbReference type="Pfam" id="PF23156">
    <property type="entry name" value="DUF7054"/>
    <property type="match status" value="1"/>
</dbReference>
<dbReference type="Proteomes" id="UP000636800">
    <property type="component" value="Chromosome 7"/>
</dbReference>
<dbReference type="Proteomes" id="UP000639772">
    <property type="component" value="Chromosome 7"/>
</dbReference>
<gene>
    <name evidence="4" type="ORF">HPP92_014274</name>
    <name evidence="3" type="ORF">HPP92_014674</name>
</gene>
<dbReference type="OrthoDB" id="651546at2759"/>
<evidence type="ECO:0000313" key="4">
    <source>
        <dbReference type="EMBL" id="KAG0474588.1"/>
    </source>
</evidence>
<accession>A0A835QQ04</accession>
<organism evidence="3 5">
    <name type="scientific">Vanilla planifolia</name>
    <name type="common">Vanilla</name>
    <dbReference type="NCBI Taxonomy" id="51239"/>
    <lineage>
        <taxon>Eukaryota</taxon>
        <taxon>Viridiplantae</taxon>
        <taxon>Streptophyta</taxon>
        <taxon>Embryophyta</taxon>
        <taxon>Tracheophyta</taxon>
        <taxon>Spermatophyta</taxon>
        <taxon>Magnoliopsida</taxon>
        <taxon>Liliopsida</taxon>
        <taxon>Asparagales</taxon>
        <taxon>Orchidaceae</taxon>
        <taxon>Vanilloideae</taxon>
        <taxon>Vanilleae</taxon>
        <taxon>Vanilla</taxon>
    </lineage>
</organism>
<proteinExistence type="predicted"/>
<dbReference type="EMBL" id="JADCNM010000007">
    <property type="protein sequence ID" value="KAG0474588.1"/>
    <property type="molecule type" value="Genomic_DNA"/>
</dbReference>
<feature type="region of interest" description="Disordered" evidence="1">
    <location>
        <begin position="118"/>
        <end position="142"/>
    </location>
</feature>
<dbReference type="InterPro" id="IPR055482">
    <property type="entry name" value="DUF7054"/>
</dbReference>
<keyword evidence="5" id="KW-1185">Reference proteome</keyword>
<evidence type="ECO:0000313" key="5">
    <source>
        <dbReference type="Proteomes" id="UP000636800"/>
    </source>
</evidence>
<dbReference type="InterPro" id="IPR040358">
    <property type="entry name" value="At4g22758-like"/>
</dbReference>
<dbReference type="EMBL" id="JADCNL010000007">
    <property type="protein sequence ID" value="KAG0472817.1"/>
    <property type="molecule type" value="Genomic_DNA"/>
</dbReference>
<sequence>MTPFRSGLACEETIRRPGISWMNSVGRPTKLLVNVTVERSLGPIHVLISPENTVAELIQAAVETYVREGRRPLLALTDPKGFELHYSKFTLESLDPQEKVVNLGSRNFFVCSRLSKAKAVGGDRSEQKEREDAAAVDVPPLQ</sequence>
<comment type="caution">
    <text evidence="3">The sequence shown here is derived from an EMBL/GenBank/DDBJ whole genome shotgun (WGS) entry which is preliminary data.</text>
</comment>
<evidence type="ECO:0000256" key="1">
    <source>
        <dbReference type="SAM" id="MobiDB-lite"/>
    </source>
</evidence>
<dbReference type="PANTHER" id="PTHR33270:SF24">
    <property type="entry name" value="EXPRESSED PROTEIN"/>
    <property type="match status" value="1"/>
</dbReference>
<feature type="domain" description="DUF7054" evidence="2">
    <location>
        <begin position="28"/>
        <end position="111"/>
    </location>
</feature>